<organism evidence="1 2">
    <name type="scientific">Microscilla marina ATCC 23134</name>
    <dbReference type="NCBI Taxonomy" id="313606"/>
    <lineage>
        <taxon>Bacteria</taxon>
        <taxon>Pseudomonadati</taxon>
        <taxon>Bacteroidota</taxon>
        <taxon>Cytophagia</taxon>
        <taxon>Cytophagales</taxon>
        <taxon>Microscillaceae</taxon>
        <taxon>Microscilla</taxon>
    </lineage>
</organism>
<accession>A1ZEC7</accession>
<protein>
    <submittedName>
        <fullName evidence="1">Uncharacterized protein</fullName>
    </submittedName>
</protein>
<comment type="caution">
    <text evidence="1">The sequence shown here is derived from an EMBL/GenBank/DDBJ whole genome shotgun (WGS) entry which is preliminary data.</text>
</comment>
<keyword evidence="2" id="KW-1185">Reference proteome</keyword>
<evidence type="ECO:0000313" key="1">
    <source>
        <dbReference type="EMBL" id="EAY31434.1"/>
    </source>
</evidence>
<gene>
    <name evidence="1" type="ORF">M23134_04267</name>
</gene>
<reference evidence="1 2" key="1">
    <citation type="submission" date="2007-01" db="EMBL/GenBank/DDBJ databases">
        <authorList>
            <person name="Haygood M."/>
            <person name="Podell S."/>
            <person name="Anderson C."/>
            <person name="Hopkinson B."/>
            <person name="Roe K."/>
            <person name="Barbeau K."/>
            <person name="Gaasterland T."/>
            <person name="Ferriera S."/>
            <person name="Johnson J."/>
            <person name="Kravitz S."/>
            <person name="Beeson K."/>
            <person name="Sutton G."/>
            <person name="Rogers Y.-H."/>
            <person name="Friedman R."/>
            <person name="Frazier M."/>
            <person name="Venter J.C."/>
        </authorList>
    </citation>
    <scope>NUCLEOTIDE SEQUENCE [LARGE SCALE GENOMIC DNA]</scope>
    <source>
        <strain evidence="1 2">ATCC 23134</strain>
    </source>
</reference>
<name>A1ZEC7_MICM2</name>
<sequence length="37" mass="4431">MSHVFNFLNLTFVLNNSCLLYYGCKVRGEWVDKKMLF</sequence>
<evidence type="ECO:0000313" key="2">
    <source>
        <dbReference type="Proteomes" id="UP000004095"/>
    </source>
</evidence>
<dbReference type="Proteomes" id="UP000004095">
    <property type="component" value="Unassembled WGS sequence"/>
</dbReference>
<dbReference type="EMBL" id="AAWS01000003">
    <property type="protein sequence ID" value="EAY31434.1"/>
    <property type="molecule type" value="Genomic_DNA"/>
</dbReference>
<dbReference type="AlphaFoldDB" id="A1ZEC7"/>
<proteinExistence type="predicted"/>